<dbReference type="STRING" id="426757.SAMN04488127_1155"/>
<protein>
    <submittedName>
        <fullName evidence="9">Spore germination protein</fullName>
    </submittedName>
</protein>
<dbReference type="RefSeq" id="WP_092050993.1">
    <property type="nucleotide sequence ID" value="NZ_FNZF01000002.1"/>
</dbReference>
<feature type="transmembrane region" description="Helical" evidence="8">
    <location>
        <begin position="68"/>
        <end position="90"/>
    </location>
</feature>
<comment type="subcellular location">
    <subcellularLocation>
        <location evidence="1">Membrane</location>
        <topology evidence="1">Multi-pass membrane protein</topology>
    </subcellularLocation>
</comment>
<feature type="transmembrane region" description="Helical" evidence="8">
    <location>
        <begin position="102"/>
        <end position="118"/>
    </location>
</feature>
<keyword evidence="3" id="KW-0813">Transport</keyword>
<evidence type="ECO:0000313" key="10">
    <source>
        <dbReference type="Proteomes" id="UP000199200"/>
    </source>
</evidence>
<feature type="transmembrane region" description="Helical" evidence="8">
    <location>
        <begin position="286"/>
        <end position="306"/>
    </location>
</feature>
<keyword evidence="10" id="KW-1185">Reference proteome</keyword>
<dbReference type="GO" id="GO:0009847">
    <property type="term" value="P:spore germination"/>
    <property type="evidence" value="ECO:0007669"/>
    <property type="project" value="InterPro"/>
</dbReference>
<evidence type="ECO:0000256" key="1">
    <source>
        <dbReference type="ARBA" id="ARBA00004141"/>
    </source>
</evidence>
<dbReference type="PANTHER" id="PTHR34975">
    <property type="entry name" value="SPORE GERMINATION PROTEIN A2"/>
    <property type="match status" value="1"/>
</dbReference>
<evidence type="ECO:0000256" key="3">
    <source>
        <dbReference type="ARBA" id="ARBA00022448"/>
    </source>
</evidence>
<dbReference type="PANTHER" id="PTHR34975:SF2">
    <property type="entry name" value="SPORE GERMINATION PROTEIN A2"/>
    <property type="match status" value="1"/>
</dbReference>
<name>A0A1H6WL76_9BACL</name>
<feature type="transmembrane region" description="Helical" evidence="8">
    <location>
        <begin position="130"/>
        <end position="152"/>
    </location>
</feature>
<evidence type="ECO:0000256" key="6">
    <source>
        <dbReference type="ARBA" id="ARBA00022989"/>
    </source>
</evidence>
<dbReference type="AlphaFoldDB" id="A0A1H6WL76"/>
<comment type="similarity">
    <text evidence="2">Belongs to the amino acid-polyamine-organocation (APC) superfamily. Spore germination protein (SGP) (TC 2.A.3.9) family.</text>
</comment>
<keyword evidence="4" id="KW-0309">Germination</keyword>
<feature type="transmembrane region" description="Helical" evidence="8">
    <location>
        <begin position="172"/>
        <end position="189"/>
    </location>
</feature>
<keyword evidence="7 8" id="KW-0472">Membrane</keyword>
<gene>
    <name evidence="9" type="ORF">SAMN04488127_1155</name>
</gene>
<dbReference type="Proteomes" id="UP000199200">
    <property type="component" value="Unassembled WGS sequence"/>
</dbReference>
<sequence length="346" mass="39718">MKIRITQTQLFLMLFIVQTGTVFISFQSPLIRVAGSDAWLVFLCLGLTFPLHLWLFERFIDRFIWSKPVCVLYGLYWYFICSSLIGKTVYTLNVWAFPETPMLLVIALMTSVLLAVVLSKPTTAINLGVILIPLILIFVLFVSLAVNDLIWTNLLPVAHLSLSELQKALQPAQLPFVGIELYLLFRLLLPEKVSFRNLAIYSSIWLAFFMYMLIFPLAYFSLKEFDLFPDPIMYLLKSQEVTFVERLDLFFIYIWLAWSIVTVCIYAFAVVRLLTLMGIANYKKHAVWMAVIFIFITNTMATKSAVEMNAILIPYLHTVFAMAIPAFIIISNQLRRRKRTGEGASG</sequence>
<dbReference type="EMBL" id="FNZF01000002">
    <property type="protein sequence ID" value="SEJ16486.1"/>
    <property type="molecule type" value="Genomic_DNA"/>
</dbReference>
<feature type="transmembrane region" description="Helical" evidence="8">
    <location>
        <begin position="312"/>
        <end position="330"/>
    </location>
</feature>
<evidence type="ECO:0000256" key="8">
    <source>
        <dbReference type="SAM" id="Phobius"/>
    </source>
</evidence>
<proteinExistence type="inferred from homology"/>
<evidence type="ECO:0000313" key="9">
    <source>
        <dbReference type="EMBL" id="SEJ16486.1"/>
    </source>
</evidence>
<dbReference type="Pfam" id="PF03845">
    <property type="entry name" value="Spore_permease"/>
    <property type="match status" value="1"/>
</dbReference>
<feature type="transmembrane region" description="Helical" evidence="8">
    <location>
        <begin position="12"/>
        <end position="32"/>
    </location>
</feature>
<feature type="transmembrane region" description="Helical" evidence="8">
    <location>
        <begin position="250"/>
        <end position="274"/>
    </location>
</feature>
<organism evidence="9 10">
    <name type="scientific">Bhargavaea ginsengi</name>
    <dbReference type="NCBI Taxonomy" id="426757"/>
    <lineage>
        <taxon>Bacteria</taxon>
        <taxon>Bacillati</taxon>
        <taxon>Bacillota</taxon>
        <taxon>Bacilli</taxon>
        <taxon>Bacillales</taxon>
        <taxon>Caryophanaceae</taxon>
        <taxon>Bhargavaea</taxon>
    </lineage>
</organism>
<keyword evidence="5 8" id="KW-0812">Transmembrane</keyword>
<evidence type="ECO:0000256" key="5">
    <source>
        <dbReference type="ARBA" id="ARBA00022692"/>
    </source>
</evidence>
<evidence type="ECO:0000256" key="2">
    <source>
        <dbReference type="ARBA" id="ARBA00007998"/>
    </source>
</evidence>
<feature type="transmembrane region" description="Helical" evidence="8">
    <location>
        <begin position="198"/>
        <end position="220"/>
    </location>
</feature>
<reference evidence="10" key="1">
    <citation type="submission" date="2016-10" db="EMBL/GenBank/DDBJ databases">
        <authorList>
            <person name="Varghese N."/>
            <person name="Submissions S."/>
        </authorList>
    </citation>
    <scope>NUCLEOTIDE SEQUENCE [LARGE SCALE GENOMIC DNA]</scope>
    <source>
        <strain evidence="10">CGMCC 1.6763</strain>
    </source>
</reference>
<evidence type="ECO:0000256" key="7">
    <source>
        <dbReference type="ARBA" id="ARBA00023136"/>
    </source>
</evidence>
<feature type="transmembrane region" description="Helical" evidence="8">
    <location>
        <begin position="38"/>
        <end position="56"/>
    </location>
</feature>
<evidence type="ECO:0000256" key="4">
    <source>
        <dbReference type="ARBA" id="ARBA00022544"/>
    </source>
</evidence>
<dbReference type="InterPro" id="IPR004761">
    <property type="entry name" value="Spore_GerAB"/>
</dbReference>
<keyword evidence="6 8" id="KW-1133">Transmembrane helix</keyword>
<accession>A0A1H6WL76</accession>
<dbReference type="GO" id="GO:0016020">
    <property type="term" value="C:membrane"/>
    <property type="evidence" value="ECO:0007669"/>
    <property type="project" value="UniProtKB-SubCell"/>
</dbReference>